<dbReference type="SUPFAM" id="SSF55961">
    <property type="entry name" value="Bet v1-like"/>
    <property type="match status" value="1"/>
</dbReference>
<gene>
    <name evidence="1" type="ORF">HGQ17_00265</name>
</gene>
<keyword evidence="2" id="KW-1185">Reference proteome</keyword>
<dbReference type="EMBL" id="JABAHY010000001">
    <property type="protein sequence ID" value="NLS08464.1"/>
    <property type="molecule type" value="Genomic_DNA"/>
</dbReference>
<comment type="caution">
    <text evidence="1">The sequence shown here is derived from an EMBL/GenBank/DDBJ whole genome shotgun (WGS) entry which is preliminary data.</text>
</comment>
<evidence type="ECO:0008006" key="3">
    <source>
        <dbReference type="Google" id="ProtNLM"/>
    </source>
</evidence>
<name>A0A7X8TH51_9MICC</name>
<dbReference type="Gene3D" id="3.30.530.20">
    <property type="match status" value="1"/>
</dbReference>
<organism evidence="1 2">
    <name type="scientific">Nesterenkonia sedimenti</name>
    <dbReference type="NCBI Taxonomy" id="1463632"/>
    <lineage>
        <taxon>Bacteria</taxon>
        <taxon>Bacillati</taxon>
        <taxon>Actinomycetota</taxon>
        <taxon>Actinomycetes</taxon>
        <taxon>Micrococcales</taxon>
        <taxon>Micrococcaceae</taxon>
        <taxon>Nesterenkonia</taxon>
    </lineage>
</organism>
<protein>
    <recommendedName>
        <fullName evidence="3">SRPBCC domain-containing protein</fullName>
    </recommendedName>
</protein>
<dbReference type="RefSeq" id="WP_168885973.1">
    <property type="nucleotide sequence ID" value="NZ_JABAHY010000001.1"/>
</dbReference>
<dbReference type="AlphaFoldDB" id="A0A7X8TH51"/>
<dbReference type="Proteomes" id="UP000523139">
    <property type="component" value="Unassembled WGS sequence"/>
</dbReference>
<evidence type="ECO:0000313" key="1">
    <source>
        <dbReference type="EMBL" id="NLS08464.1"/>
    </source>
</evidence>
<accession>A0A7X8TH51</accession>
<reference evidence="1 2" key="1">
    <citation type="submission" date="2020-04" db="EMBL/GenBank/DDBJ databases">
        <title>Nesterenkonia sp. nov., isolated from marine sediment.</title>
        <authorList>
            <person name="Zhang G."/>
        </authorList>
    </citation>
    <scope>NUCLEOTIDE SEQUENCE [LARGE SCALE GENOMIC DNA]</scope>
    <source>
        <strain evidence="1 2">MY13</strain>
    </source>
</reference>
<dbReference type="InterPro" id="IPR023393">
    <property type="entry name" value="START-like_dom_sf"/>
</dbReference>
<proteinExistence type="predicted"/>
<evidence type="ECO:0000313" key="2">
    <source>
        <dbReference type="Proteomes" id="UP000523139"/>
    </source>
</evidence>
<sequence length="76" mass="8836">MNLVAEFTRQFQGTKDDPTLIFERLYSTTPSDLWDAMTTPERLARWFGTFTGTETYKPLIGAHEETAHKIWRELIG</sequence>